<evidence type="ECO:0000313" key="1">
    <source>
        <dbReference type="EMBL" id="MFC5720655.1"/>
    </source>
</evidence>
<evidence type="ECO:0000313" key="2">
    <source>
        <dbReference type="Proteomes" id="UP001596083"/>
    </source>
</evidence>
<name>A0ABW0Z200_9ACTN</name>
<dbReference type="EMBL" id="JBHSPB010000005">
    <property type="protein sequence ID" value="MFC5720655.1"/>
    <property type="molecule type" value="Genomic_DNA"/>
</dbReference>
<reference evidence="2" key="1">
    <citation type="journal article" date="2019" name="Int. J. Syst. Evol. Microbiol.">
        <title>The Global Catalogue of Microorganisms (GCM) 10K type strain sequencing project: providing services to taxonomists for standard genome sequencing and annotation.</title>
        <authorList>
            <consortium name="The Broad Institute Genomics Platform"/>
            <consortium name="The Broad Institute Genome Sequencing Center for Infectious Disease"/>
            <person name="Wu L."/>
            <person name="Ma J."/>
        </authorList>
    </citation>
    <scope>NUCLEOTIDE SEQUENCE [LARGE SCALE GENOMIC DNA]</scope>
    <source>
        <strain evidence="2">CGMCC 4.7304</strain>
    </source>
</reference>
<organism evidence="1 2">
    <name type="scientific">Streptomyces gamaensis</name>
    <dbReference type="NCBI Taxonomy" id="1763542"/>
    <lineage>
        <taxon>Bacteria</taxon>
        <taxon>Bacillati</taxon>
        <taxon>Actinomycetota</taxon>
        <taxon>Actinomycetes</taxon>
        <taxon>Kitasatosporales</taxon>
        <taxon>Streptomycetaceae</taxon>
        <taxon>Streptomyces</taxon>
    </lineage>
</organism>
<gene>
    <name evidence="1" type="ORF">ACFP1Z_10820</name>
</gene>
<comment type="caution">
    <text evidence="1">The sequence shown here is derived from an EMBL/GenBank/DDBJ whole genome shotgun (WGS) entry which is preliminary data.</text>
</comment>
<proteinExistence type="predicted"/>
<keyword evidence="2" id="KW-1185">Reference proteome</keyword>
<dbReference type="Proteomes" id="UP001596083">
    <property type="component" value="Unassembled WGS sequence"/>
</dbReference>
<evidence type="ECO:0008006" key="3">
    <source>
        <dbReference type="Google" id="ProtNLM"/>
    </source>
</evidence>
<dbReference type="RefSeq" id="WP_390315812.1">
    <property type="nucleotide sequence ID" value="NZ_JBHSPB010000005.1"/>
</dbReference>
<protein>
    <recommendedName>
        <fullName evidence="3">IrrE N-terminal-like domain-containing protein</fullName>
    </recommendedName>
</protein>
<sequence>MSRRSTSTKAVRRRCEKLIAALDLPRTDDIRVLTAHIADRLGHTVELVPHSLDPQALSGSCELRNGVHRITYQADTSTWHQEHIISHELGHLVSGHPCTDIGDEDTHRPPPATRVLGRDTVARMLARSHYDDPGEREAEIIGTLLQQHLTACAHHPDRSASVIAPALEHTWGSDV</sequence>
<accession>A0ABW0Z200</accession>